<dbReference type="PATRIC" id="fig|743698.3.peg.722"/>
<reference evidence="1 2" key="1">
    <citation type="journal article" date="2015" name="Genome Biol. Evol.">
        <title>Found and Lost: The Fates of Horizontally Acquired Genes in Arthropod-Symbiotic Spiroplasma.</title>
        <authorList>
            <person name="Lo W.S."/>
            <person name="Gasparich G.E."/>
            <person name="Kuo C.H."/>
        </authorList>
    </citation>
    <scope>NUCLEOTIDE SEQUENCE [LARGE SCALE GENOMIC DNA]</scope>
    <source>
        <strain evidence="2">TDA-040725-5</strain>
    </source>
</reference>
<sequence length="58" mass="6812">MIMIILYLSIFNILFIIDNYLYDKESGLINLENRMGLSKAKIFLARTSTNLLINFIIR</sequence>
<organism evidence="1 2">
    <name type="scientific">Spiroplasma eriocheiris</name>
    <dbReference type="NCBI Taxonomy" id="315358"/>
    <lineage>
        <taxon>Bacteria</taxon>
        <taxon>Bacillati</taxon>
        <taxon>Mycoplasmatota</taxon>
        <taxon>Mollicutes</taxon>
        <taxon>Entomoplasmatales</taxon>
        <taxon>Spiroplasmataceae</taxon>
        <taxon>Spiroplasma</taxon>
    </lineage>
</organism>
<dbReference type="EMBL" id="CP011856">
    <property type="protein sequence ID" value="AKM54284.1"/>
    <property type="molecule type" value="Genomic_DNA"/>
</dbReference>
<dbReference type="KEGG" id="seri:SERIO_v1c07200"/>
<reference evidence="2" key="2">
    <citation type="submission" date="2015-06" db="EMBL/GenBank/DDBJ databases">
        <title>Complete genome sequence of Spiroplasma eriocheiris TDA-040725-5 (DSM 21848).</title>
        <authorList>
            <person name="Lo W.-S."/>
            <person name="Kuo C.-H."/>
        </authorList>
    </citation>
    <scope>NUCLEOTIDE SEQUENCE [LARGE SCALE GENOMIC DNA]</scope>
    <source>
        <strain evidence="2">TDA-040725-5</strain>
    </source>
</reference>
<proteinExistence type="predicted"/>
<name>A0A0H3XLB1_9MOLU</name>
<keyword evidence="2" id="KW-1185">Reference proteome</keyword>
<protein>
    <submittedName>
        <fullName evidence="1">Uncharacterized protein</fullName>
    </submittedName>
</protein>
<evidence type="ECO:0000313" key="1">
    <source>
        <dbReference type="EMBL" id="AKM54284.1"/>
    </source>
</evidence>
<gene>
    <name evidence="1" type="ORF">SERIO_v1c07200</name>
</gene>
<dbReference type="AlphaFoldDB" id="A0A0H3XLB1"/>
<dbReference type="Proteomes" id="UP000035661">
    <property type="component" value="Chromosome"/>
</dbReference>
<evidence type="ECO:0000313" key="2">
    <source>
        <dbReference type="Proteomes" id="UP000035661"/>
    </source>
</evidence>
<accession>A0A0H3XLB1</accession>